<sequence>MIISKPMETSRMSANIVKILNKHFAKYIRNECFDIIQIKNICNLYNNSTGKNSSITLSEINFSSPEFTKYNHTVNKNHLDILKTQEFVRKHSFFIKVMYACLKLNLEIFFLEEEFITLKNNYQIIKTLEATKKQLIHEHINILKSQYKDVSKKISDNYDDYLNDYLIKIKIIDKIHALINGLIKSNILESQDNLLSLILPYFFTYPEFIEEYN</sequence>
<evidence type="ECO:0000313" key="1">
    <source>
        <dbReference type="EMBL" id="BAV61352.1"/>
    </source>
</evidence>
<proteinExistence type="predicted"/>
<dbReference type="EMBL" id="AP017644">
    <property type="protein sequence ID" value="BAV61352.1"/>
    <property type="molecule type" value="Genomic_DNA"/>
</dbReference>
<organism evidence="1 4">
    <name type="scientific">Acanthamoeba castellanii mimivirus</name>
    <dbReference type="NCBI Taxonomy" id="1899318"/>
    <lineage>
        <taxon>Viruses</taxon>
        <taxon>Varidnaviria</taxon>
        <taxon>Bamfordvirae</taxon>
        <taxon>Nucleocytoviricota</taxon>
        <taxon>Megaviricetes</taxon>
        <taxon>Imitervirales</taxon>
        <taxon>Mimiviridae</taxon>
        <taxon>Megamimivirinae</taxon>
        <taxon>Mimivirus</taxon>
    </lineage>
</organism>
<accession>A0A1E1ESW0</accession>
<dbReference type="EMBL" id="AP017645">
    <property type="protein sequence ID" value="BAV62340.1"/>
    <property type="molecule type" value="Genomic_DNA"/>
</dbReference>
<name>A0A1E1ESW0_9VIRU</name>
<evidence type="ECO:0000313" key="3">
    <source>
        <dbReference type="Proteomes" id="UP000240366"/>
    </source>
</evidence>
<dbReference type="Proteomes" id="UP000241484">
    <property type="component" value="Segment"/>
</dbReference>
<reference evidence="3 4" key="1">
    <citation type="submission" date="2016-09" db="EMBL/GenBank/DDBJ databases">
        <title>Nearly complete genome sequences of 2 Mimiviridae isolates, Mimivirus shirakomae and Mimivirus kasaii from Japanese pond and river mouth.</title>
        <authorList>
            <person name="Takemura M."/>
            <person name="Mikami T."/>
            <person name="Murono S."/>
        </authorList>
    </citation>
    <scope>NUCLEOTIDE SEQUENCE [LARGE SCALE GENOMIC DNA]</scope>
    <source>
        <strain evidence="1 4">Mimivirus kasaii</strain>
        <strain evidence="2 3">Mimivirus shirakomae</strain>
    </source>
</reference>
<evidence type="ECO:0000313" key="2">
    <source>
        <dbReference type="EMBL" id="BAV62340.1"/>
    </source>
</evidence>
<evidence type="ECO:0000313" key="4">
    <source>
        <dbReference type="Proteomes" id="UP000241484"/>
    </source>
</evidence>
<protein>
    <submittedName>
        <fullName evidence="1">Uncharacterized protein</fullName>
    </submittedName>
</protein>
<dbReference type="Proteomes" id="UP000240366">
    <property type="component" value="Segment"/>
</dbReference>
<dbReference type="SMR" id="A0A1E1ESW0"/>